<sequence>MMNEIDAALLRLSQDQVPSRLAATEALVLDRITGGSPRSHDASRPFRIAAVAAALMIGILGGLMPGESATAKPSLSPLGGAADLAPSTLLAEGW</sequence>
<gene>
    <name evidence="1" type="ORF">DF286_03170</name>
</gene>
<evidence type="ECO:0000313" key="2">
    <source>
        <dbReference type="Proteomes" id="UP000245916"/>
    </source>
</evidence>
<proteinExistence type="predicted"/>
<organism evidence="1 2">
    <name type="scientific">Allosphingosinicella humi</name>
    <dbReference type="NCBI Taxonomy" id="2068657"/>
    <lineage>
        <taxon>Bacteria</taxon>
        <taxon>Pseudomonadati</taxon>
        <taxon>Pseudomonadota</taxon>
        <taxon>Alphaproteobacteria</taxon>
        <taxon>Sphingomonadales</taxon>
        <taxon>Sphingomonadaceae</taxon>
        <taxon>Allosphingosinicella</taxon>
    </lineage>
</organism>
<protein>
    <submittedName>
        <fullName evidence="1">Uncharacterized protein</fullName>
    </submittedName>
</protein>
<dbReference type="AlphaFoldDB" id="A0A2U2J0W0"/>
<dbReference type="Proteomes" id="UP000245916">
    <property type="component" value="Unassembled WGS sequence"/>
</dbReference>
<dbReference type="EMBL" id="QFFF01000001">
    <property type="protein sequence ID" value="PWG01976.1"/>
    <property type="molecule type" value="Genomic_DNA"/>
</dbReference>
<keyword evidence="2" id="KW-1185">Reference proteome</keyword>
<evidence type="ECO:0000313" key="1">
    <source>
        <dbReference type="EMBL" id="PWG01976.1"/>
    </source>
</evidence>
<name>A0A2U2J0W0_9SPHN</name>
<comment type="caution">
    <text evidence="1">The sequence shown here is derived from an EMBL/GenBank/DDBJ whole genome shotgun (WGS) entry which is preliminary data.</text>
</comment>
<accession>A0A2U2J0W0</accession>
<reference evidence="1 2" key="1">
    <citation type="submission" date="2018-05" db="EMBL/GenBank/DDBJ databases">
        <title>Genome of Sphingosinicella humi QZX222.</title>
        <authorList>
            <person name="Qiao Z."/>
            <person name="Wang G."/>
        </authorList>
    </citation>
    <scope>NUCLEOTIDE SEQUENCE [LARGE SCALE GENOMIC DNA]</scope>
    <source>
        <strain evidence="1 2">QZX222</strain>
    </source>
</reference>